<dbReference type="EMBL" id="AP014685">
    <property type="protein sequence ID" value="BAR61807.1"/>
    <property type="molecule type" value="Genomic_DNA"/>
</dbReference>
<dbReference type="RefSeq" id="WP_060911918.1">
    <property type="nucleotide sequence ID" value="NZ_AP022639.1"/>
</dbReference>
<proteinExistence type="predicted"/>
<keyword evidence="1" id="KW-0732">Signal</keyword>
<feature type="signal peptide" evidence="1">
    <location>
        <begin position="1"/>
        <end position="21"/>
    </location>
</feature>
<gene>
    <name evidence="2" type="ORF">NK6_8658</name>
</gene>
<evidence type="ECO:0000313" key="3">
    <source>
        <dbReference type="Proteomes" id="UP000063308"/>
    </source>
</evidence>
<evidence type="ECO:0000256" key="1">
    <source>
        <dbReference type="SAM" id="SignalP"/>
    </source>
</evidence>
<evidence type="ECO:0000313" key="2">
    <source>
        <dbReference type="EMBL" id="BAR61807.1"/>
    </source>
</evidence>
<organism evidence="2 3">
    <name type="scientific">Bradyrhizobium diazoefficiens</name>
    <dbReference type="NCBI Taxonomy" id="1355477"/>
    <lineage>
        <taxon>Bacteria</taxon>
        <taxon>Pseudomonadati</taxon>
        <taxon>Pseudomonadota</taxon>
        <taxon>Alphaproteobacteria</taxon>
        <taxon>Hyphomicrobiales</taxon>
        <taxon>Nitrobacteraceae</taxon>
        <taxon>Bradyrhizobium</taxon>
    </lineage>
</organism>
<dbReference type="SUPFAM" id="SSF88874">
    <property type="entry name" value="Receptor-binding domain of short tail fibre protein gp12"/>
    <property type="match status" value="1"/>
</dbReference>
<name>A0A0E4BWM1_9BRAD</name>
<reference evidence="2 3" key="1">
    <citation type="submission" date="2014-11" db="EMBL/GenBank/DDBJ databases">
        <title>Symbiosis island explosion on the genome of extra-slow-growing strains of soybean bradyrhizobia with massive insertion sequences.</title>
        <authorList>
            <person name="Iida T."/>
            <person name="Minamisawa K."/>
        </authorList>
    </citation>
    <scope>NUCLEOTIDE SEQUENCE [LARGE SCALE GENOMIC DNA]</scope>
    <source>
        <strain evidence="2 3">NK6</strain>
    </source>
</reference>
<feature type="chain" id="PRO_5002419057" evidence="1">
    <location>
        <begin position="22"/>
        <end position="483"/>
    </location>
</feature>
<dbReference type="AlphaFoldDB" id="A0A0E4BWM1"/>
<sequence>MNILRNTAVIAAVAGALAAFALNTLVSPARGVQNELVPPTSGIFTGVQYSQKLGDAFRSLASCNKGATAPANVNGSAVDGLCWIDDSGSPWVVKQYVNGGWAVTGYLDPSNSTFAGLVGGGLGTIAAAAITDLGSVAQANVTISGTTTISGFGASAPDGTVKFIRFAGALKLTSAAALAIPGGYDLTTAAGDRAVVTHLGSGNWEISQYTRANGVPVDASAVGKPDFTFADLPPLHLRGDGSAVSRATYPVLFAKLTRAQNGTRVSGNATITGIADTTGFGAGMPVEGTGIGAGCTIAGFMANTSITLNSSACVTSSGTSTVTVFKTGYGSGGDATTVGLPNCQGRMIAGRDPSGTNISSAGSGIDAGAYNSFGGGQNGSIAQNQLPNVAPTITVDASTARWNTVAATGTSAQSGSSGSFGYVSSLFDGGASGGGVTNYASKPGLFAGSITAAATSINGGVTQQAFNKMPPTLIADCVVRVTP</sequence>
<accession>A0A0E4BWM1</accession>
<dbReference type="Proteomes" id="UP000063308">
    <property type="component" value="Chromosome"/>
</dbReference>
<protein>
    <submittedName>
        <fullName evidence="2">Uncharacterized protein</fullName>
    </submittedName>
</protein>